<feature type="compositionally biased region" description="Basic and acidic residues" evidence="2">
    <location>
        <begin position="72"/>
        <end position="81"/>
    </location>
</feature>
<feature type="non-terminal residue" evidence="3">
    <location>
        <position position="356"/>
    </location>
</feature>
<feature type="compositionally biased region" description="Polar residues" evidence="2">
    <location>
        <begin position="50"/>
        <end position="70"/>
    </location>
</feature>
<gene>
    <name evidence="3" type="ORF">EZS28_049998</name>
</gene>
<dbReference type="EMBL" id="SNRW01036254">
    <property type="protein sequence ID" value="KAA6354475.1"/>
    <property type="molecule type" value="Genomic_DNA"/>
</dbReference>
<reference evidence="3 4" key="1">
    <citation type="submission" date="2019-03" db="EMBL/GenBank/DDBJ databases">
        <title>Single cell metagenomics reveals metabolic interactions within the superorganism composed of flagellate Streblomastix strix and complex community of Bacteroidetes bacteria on its surface.</title>
        <authorList>
            <person name="Treitli S.C."/>
            <person name="Kolisko M."/>
            <person name="Husnik F."/>
            <person name="Keeling P."/>
            <person name="Hampl V."/>
        </authorList>
    </citation>
    <scope>NUCLEOTIDE SEQUENCE [LARGE SCALE GENOMIC DNA]</scope>
    <source>
        <strain evidence="3">ST1C</strain>
    </source>
</reference>
<evidence type="ECO:0000313" key="3">
    <source>
        <dbReference type="EMBL" id="KAA6354475.1"/>
    </source>
</evidence>
<evidence type="ECO:0000256" key="2">
    <source>
        <dbReference type="SAM" id="MobiDB-lite"/>
    </source>
</evidence>
<protein>
    <submittedName>
        <fullName evidence="3">Uncharacterized protein</fullName>
    </submittedName>
</protein>
<organism evidence="3 4">
    <name type="scientific">Streblomastix strix</name>
    <dbReference type="NCBI Taxonomy" id="222440"/>
    <lineage>
        <taxon>Eukaryota</taxon>
        <taxon>Metamonada</taxon>
        <taxon>Preaxostyla</taxon>
        <taxon>Oxymonadida</taxon>
        <taxon>Streblomastigidae</taxon>
        <taxon>Streblomastix</taxon>
    </lineage>
</organism>
<sequence length="356" mass="41083">YETTMELKPESNQEVVDGVYRRRDSSYQGRGYNYQDRDQLNQEIYRKAQKYNSHTKQAFNKTTNPINCNRTHQHEDRNREEGWDDNPNDDWTKRTQMQKDPGNHSDRDSTLTEDEVPQHQVATSQPKQPAHQTQRVQQIQVRPKQQILTHAPKKKGRKDAPPNQDDIDEKEILQEKFAALQKERKQYGISDSENERQQVIGEIDNNNNLTPKYAQQLLQQMIQQSIISETAKQQQQATDPKTQQRIISPLLRMINTGMNRDKSNSQILLPDTSTKKPIHRVGARQRKKKAERELEQLLASQQFQQQQNNNLNNMNVDIPDIQRTVGQLTGLQPSSGAKSPGLNAGLRPKEAGIILA</sequence>
<feature type="compositionally biased region" description="Basic and acidic residues" evidence="2">
    <location>
        <begin position="35"/>
        <end position="46"/>
    </location>
</feature>
<feature type="coiled-coil region" evidence="1">
    <location>
        <begin position="280"/>
        <end position="314"/>
    </location>
</feature>
<dbReference type="AlphaFoldDB" id="A0A5J4TAK8"/>
<feature type="compositionally biased region" description="Basic and acidic residues" evidence="2">
    <location>
        <begin position="101"/>
        <end position="110"/>
    </location>
</feature>
<feature type="non-terminal residue" evidence="3">
    <location>
        <position position="1"/>
    </location>
</feature>
<evidence type="ECO:0000256" key="1">
    <source>
        <dbReference type="SAM" id="Coils"/>
    </source>
</evidence>
<feature type="region of interest" description="Disordered" evidence="2">
    <location>
        <begin position="1"/>
        <end position="168"/>
    </location>
</feature>
<proteinExistence type="predicted"/>
<keyword evidence="1" id="KW-0175">Coiled coil</keyword>
<accession>A0A5J4TAK8</accession>
<comment type="caution">
    <text evidence="3">The sequence shown here is derived from an EMBL/GenBank/DDBJ whole genome shotgun (WGS) entry which is preliminary data.</text>
</comment>
<feature type="compositionally biased region" description="Basic and acidic residues" evidence="2">
    <location>
        <begin position="1"/>
        <end position="11"/>
    </location>
</feature>
<feature type="compositionally biased region" description="Polar residues" evidence="2">
    <location>
        <begin position="120"/>
        <end position="140"/>
    </location>
</feature>
<dbReference type="Proteomes" id="UP000324800">
    <property type="component" value="Unassembled WGS sequence"/>
</dbReference>
<evidence type="ECO:0000313" key="4">
    <source>
        <dbReference type="Proteomes" id="UP000324800"/>
    </source>
</evidence>
<name>A0A5J4TAK8_9EUKA</name>